<dbReference type="PANTHER" id="PTHR42681:SF1">
    <property type="entry name" value="MALONYL-COA-ACYL CARRIER PROTEIN TRANSACYLASE, MITOCHONDRIAL"/>
    <property type="match status" value="1"/>
</dbReference>
<evidence type="ECO:0000256" key="5">
    <source>
        <dbReference type="PIRSR" id="PIRSR000446-1"/>
    </source>
</evidence>
<dbReference type="EC" id="2.3.1.39" evidence="4"/>
<name>A0A841RJN5_9BACI</name>
<feature type="domain" description="Malonyl-CoA:ACP transacylase (MAT)" evidence="6">
    <location>
        <begin position="7"/>
        <end position="301"/>
    </location>
</feature>
<dbReference type="InterPro" id="IPR014043">
    <property type="entry name" value="Acyl_transferase_dom"/>
</dbReference>
<feature type="active site" evidence="5">
    <location>
        <position position="91"/>
    </location>
</feature>
<dbReference type="InterPro" id="IPR016035">
    <property type="entry name" value="Acyl_Trfase/lysoPLipase"/>
</dbReference>
<dbReference type="NCBIfam" id="TIGR00128">
    <property type="entry name" value="fabD"/>
    <property type="match status" value="1"/>
</dbReference>
<dbReference type="InterPro" id="IPR004410">
    <property type="entry name" value="Malonyl_CoA-ACP_transAc_FabD"/>
</dbReference>
<keyword evidence="2 4" id="KW-0012">Acyltransferase</keyword>
<dbReference type="RefSeq" id="WP_184243590.1">
    <property type="nucleotide sequence ID" value="NZ_BAAACU010000022.1"/>
</dbReference>
<dbReference type="AlphaFoldDB" id="A0A841RJN5"/>
<evidence type="ECO:0000259" key="6">
    <source>
        <dbReference type="SMART" id="SM00827"/>
    </source>
</evidence>
<evidence type="ECO:0000313" key="8">
    <source>
        <dbReference type="Proteomes" id="UP000572212"/>
    </source>
</evidence>
<dbReference type="SMART" id="SM00827">
    <property type="entry name" value="PKS_AT"/>
    <property type="match status" value="1"/>
</dbReference>
<dbReference type="PIRSF" id="PIRSF000446">
    <property type="entry name" value="Mct"/>
    <property type="match status" value="1"/>
</dbReference>
<accession>A0A841RJN5</accession>
<evidence type="ECO:0000313" key="7">
    <source>
        <dbReference type="EMBL" id="MBB6511405.1"/>
    </source>
</evidence>
<dbReference type="PANTHER" id="PTHR42681">
    <property type="entry name" value="MALONYL-COA-ACYL CARRIER PROTEIN TRANSACYLASE, MITOCHONDRIAL"/>
    <property type="match status" value="1"/>
</dbReference>
<evidence type="ECO:0000256" key="2">
    <source>
        <dbReference type="ARBA" id="ARBA00023315"/>
    </source>
</evidence>
<comment type="caution">
    <text evidence="7">The sequence shown here is derived from an EMBL/GenBank/DDBJ whole genome shotgun (WGS) entry which is preliminary data.</text>
</comment>
<dbReference type="Proteomes" id="UP000572212">
    <property type="component" value="Unassembled WGS sequence"/>
</dbReference>
<evidence type="ECO:0000256" key="1">
    <source>
        <dbReference type="ARBA" id="ARBA00022679"/>
    </source>
</evidence>
<dbReference type="GO" id="GO:0004314">
    <property type="term" value="F:[acyl-carrier-protein] S-malonyltransferase activity"/>
    <property type="evidence" value="ECO:0007669"/>
    <property type="project" value="UniProtKB-EC"/>
</dbReference>
<dbReference type="SUPFAM" id="SSF52151">
    <property type="entry name" value="FabD/lysophospholipase-like"/>
    <property type="match status" value="1"/>
</dbReference>
<evidence type="ECO:0000256" key="3">
    <source>
        <dbReference type="ARBA" id="ARBA00048462"/>
    </source>
</evidence>
<keyword evidence="8" id="KW-1185">Reference proteome</keyword>
<protein>
    <recommendedName>
        <fullName evidence="4">Malonyl CoA-acyl carrier protein transacylase</fullName>
        <ecNumber evidence="4">2.3.1.39</ecNumber>
    </recommendedName>
</protein>
<dbReference type="Pfam" id="PF00698">
    <property type="entry name" value="Acyl_transf_1"/>
    <property type="match status" value="1"/>
</dbReference>
<dbReference type="GO" id="GO:0005829">
    <property type="term" value="C:cytosol"/>
    <property type="evidence" value="ECO:0007669"/>
    <property type="project" value="TreeGrafter"/>
</dbReference>
<dbReference type="GO" id="GO:0006633">
    <property type="term" value="P:fatty acid biosynthetic process"/>
    <property type="evidence" value="ECO:0007669"/>
    <property type="project" value="TreeGrafter"/>
</dbReference>
<dbReference type="InterPro" id="IPR050858">
    <property type="entry name" value="Mal-CoA-ACP_Trans/PKS_FabD"/>
</dbReference>
<keyword evidence="1 4" id="KW-0808">Transferase</keyword>
<sequence length="315" mass="34466">MKRVAFIYPGQGSQAIGMGKDFFETFDLAKDYFNRANNILGYNLQDIMFEGPNEELTKTENTQPALLLVSSIISELLKEHQITPEVAAGHSLGEYSALTATGAISFDEAIMLVHRRGKLMESAFPAGKGAMAAVLGLQQEEIQEVLNTITVNLSTTVEIANLNCPGQIVISGTRTAIDAAVTELKEAGAKRVLPLSVSGPFHSSLMRPAASKLEEEINECNWNDVTTPIYANVTATKVQNQSEIKQLLVEQLYSPVRFEEIITNLLAEELDAIVEVGSGKVLSGLVKKVNRRANVFSVQDIASFENFIAWMKEEN</sequence>
<dbReference type="Gene3D" id="3.30.70.250">
    <property type="entry name" value="Malonyl-CoA ACP transacylase, ACP-binding"/>
    <property type="match status" value="1"/>
</dbReference>
<dbReference type="InterPro" id="IPR024925">
    <property type="entry name" value="Malonyl_CoA-ACP_transAc"/>
</dbReference>
<organism evidence="7 8">
    <name type="scientific">Gracilibacillus halotolerans</name>
    <dbReference type="NCBI Taxonomy" id="74386"/>
    <lineage>
        <taxon>Bacteria</taxon>
        <taxon>Bacillati</taxon>
        <taxon>Bacillota</taxon>
        <taxon>Bacilli</taxon>
        <taxon>Bacillales</taxon>
        <taxon>Bacillaceae</taxon>
        <taxon>Gracilibacillus</taxon>
    </lineage>
</organism>
<dbReference type="InterPro" id="IPR016036">
    <property type="entry name" value="Malonyl_transacylase_ACP-bd"/>
</dbReference>
<gene>
    <name evidence="7" type="ORF">GGQ92_000172</name>
</gene>
<evidence type="ECO:0000256" key="4">
    <source>
        <dbReference type="PIRNR" id="PIRNR000446"/>
    </source>
</evidence>
<dbReference type="SUPFAM" id="SSF55048">
    <property type="entry name" value="Probable ACP-binding domain of malonyl-CoA ACP transacylase"/>
    <property type="match status" value="1"/>
</dbReference>
<reference evidence="7 8" key="1">
    <citation type="submission" date="2020-08" db="EMBL/GenBank/DDBJ databases">
        <title>Genomic Encyclopedia of Type Strains, Phase IV (KMG-IV): sequencing the most valuable type-strain genomes for metagenomic binning, comparative biology and taxonomic classification.</title>
        <authorList>
            <person name="Goeker M."/>
        </authorList>
    </citation>
    <scope>NUCLEOTIDE SEQUENCE [LARGE SCALE GENOMIC DNA]</scope>
    <source>
        <strain evidence="7 8">DSM 11805</strain>
    </source>
</reference>
<dbReference type="InterPro" id="IPR001227">
    <property type="entry name" value="Ac_transferase_dom_sf"/>
</dbReference>
<dbReference type="FunFam" id="3.30.70.250:FF:000001">
    <property type="entry name" value="Malonyl CoA-acyl carrier protein transacylase"/>
    <property type="match status" value="1"/>
</dbReference>
<comment type="similarity">
    <text evidence="4">Belongs to the fabD family.</text>
</comment>
<dbReference type="Gene3D" id="3.40.366.10">
    <property type="entry name" value="Malonyl-Coenzyme A Acyl Carrier Protein, domain 2"/>
    <property type="match status" value="1"/>
</dbReference>
<proteinExistence type="inferred from homology"/>
<dbReference type="EMBL" id="JACHON010000001">
    <property type="protein sequence ID" value="MBB6511405.1"/>
    <property type="molecule type" value="Genomic_DNA"/>
</dbReference>
<feature type="active site" evidence="5">
    <location>
        <position position="202"/>
    </location>
</feature>
<comment type="catalytic activity">
    <reaction evidence="3 4">
        <text>holo-[ACP] + malonyl-CoA = malonyl-[ACP] + CoA</text>
        <dbReference type="Rhea" id="RHEA:41792"/>
        <dbReference type="Rhea" id="RHEA-COMP:9623"/>
        <dbReference type="Rhea" id="RHEA-COMP:9685"/>
        <dbReference type="ChEBI" id="CHEBI:57287"/>
        <dbReference type="ChEBI" id="CHEBI:57384"/>
        <dbReference type="ChEBI" id="CHEBI:64479"/>
        <dbReference type="ChEBI" id="CHEBI:78449"/>
        <dbReference type="EC" id="2.3.1.39"/>
    </reaction>
</comment>